<reference evidence="1 2" key="1">
    <citation type="submission" date="2016-06" db="EMBL/GenBank/DDBJ databases">
        <title>Domibacillus iocasae genome sequencing.</title>
        <authorList>
            <person name="Verma A."/>
            <person name="Pal Y."/>
            <person name="Ojha A.K."/>
            <person name="Krishnamurthi S."/>
        </authorList>
    </citation>
    <scope>NUCLEOTIDE SEQUENCE [LARGE SCALE GENOMIC DNA]</scope>
    <source>
        <strain evidence="1 2">DSM 29979</strain>
    </source>
</reference>
<evidence type="ECO:0000313" key="1">
    <source>
        <dbReference type="EMBL" id="OES46522.1"/>
    </source>
</evidence>
<evidence type="ECO:0000313" key="2">
    <source>
        <dbReference type="Proteomes" id="UP000095658"/>
    </source>
</evidence>
<organism evidence="1 2">
    <name type="scientific">Domibacillus iocasae</name>
    <dbReference type="NCBI Taxonomy" id="1714016"/>
    <lineage>
        <taxon>Bacteria</taxon>
        <taxon>Bacillati</taxon>
        <taxon>Bacillota</taxon>
        <taxon>Bacilli</taxon>
        <taxon>Bacillales</taxon>
        <taxon>Bacillaceae</taxon>
        <taxon>Domibacillus</taxon>
    </lineage>
</organism>
<dbReference type="EMBL" id="MAMP01000001">
    <property type="protein sequence ID" value="OES46522.1"/>
    <property type="molecule type" value="Genomic_DNA"/>
</dbReference>
<protein>
    <submittedName>
        <fullName evidence="1">Uncharacterized protein</fullName>
    </submittedName>
</protein>
<comment type="caution">
    <text evidence="1">The sequence shown here is derived from an EMBL/GenBank/DDBJ whole genome shotgun (WGS) entry which is preliminary data.</text>
</comment>
<sequence>MIPKKRYESLYIRLTAILDSGEPIYYRMDSDGSITEFPADKYADSLFVNRFMKRDNFDFIVRGYALENGLLQQRGMLSMETIEEIIDLRIKRDYT</sequence>
<gene>
    <name evidence="1" type="ORF">BA724_00220</name>
</gene>
<proteinExistence type="predicted"/>
<dbReference type="OrthoDB" id="2984403at2"/>
<dbReference type="AlphaFoldDB" id="A0A1E7DTW5"/>
<dbReference type="Proteomes" id="UP000095658">
    <property type="component" value="Unassembled WGS sequence"/>
</dbReference>
<keyword evidence="2" id="KW-1185">Reference proteome</keyword>
<accession>A0A1E7DTW5</accession>
<dbReference type="RefSeq" id="WP_069936687.1">
    <property type="nucleotide sequence ID" value="NZ_MAMP01000001.1"/>
</dbReference>
<name>A0A1E7DTW5_9BACI</name>